<dbReference type="GO" id="GO:1990904">
    <property type="term" value="C:ribonucleoprotein complex"/>
    <property type="evidence" value="ECO:0007669"/>
    <property type="project" value="UniProtKB-KW"/>
</dbReference>
<evidence type="ECO:0000313" key="8">
    <source>
        <dbReference type="Proteomes" id="UP000015354"/>
    </source>
</evidence>
<keyword evidence="8" id="KW-1185">Reference proteome</keyword>
<dbReference type="InterPro" id="IPR013000">
    <property type="entry name" value="Ribosomal_uL4_euk/arc_CS"/>
</dbReference>
<accession>S9WDD1</accession>
<feature type="domain" description="Large ribosomal subunit protein uL4 C-terminal" evidence="6">
    <location>
        <begin position="387"/>
        <end position="456"/>
    </location>
</feature>
<organism evidence="7 8">
    <name type="scientific">Strigomonas culicis</name>
    <dbReference type="NCBI Taxonomy" id="28005"/>
    <lineage>
        <taxon>Eukaryota</taxon>
        <taxon>Discoba</taxon>
        <taxon>Euglenozoa</taxon>
        <taxon>Kinetoplastea</taxon>
        <taxon>Metakinetoplastina</taxon>
        <taxon>Trypanosomatida</taxon>
        <taxon>Trypanosomatidae</taxon>
        <taxon>Strigomonadinae</taxon>
        <taxon>Strigomonas</taxon>
    </lineage>
</organism>
<dbReference type="PROSITE" id="PS00939">
    <property type="entry name" value="RIBOSOMAL_L1E"/>
    <property type="match status" value="1"/>
</dbReference>
<evidence type="ECO:0000256" key="1">
    <source>
        <dbReference type="ARBA" id="ARBA00010528"/>
    </source>
</evidence>
<evidence type="ECO:0000256" key="2">
    <source>
        <dbReference type="ARBA" id="ARBA00022980"/>
    </source>
</evidence>
<dbReference type="InterPro" id="IPR002136">
    <property type="entry name" value="Ribosomal_uL4"/>
</dbReference>
<comment type="caution">
    <text evidence="7">The sequence shown here is derived from an EMBL/GenBank/DDBJ whole genome shotgun (WGS) entry which is preliminary data.</text>
</comment>
<comment type="similarity">
    <text evidence="1">Belongs to the universal ribosomal protein uL4 family.</text>
</comment>
<reference evidence="7 8" key="1">
    <citation type="journal article" date="2013" name="PLoS ONE">
        <title>Predicting the Proteins of Angomonas deanei, Strigomonas culicis and Their Respective Endosymbionts Reveals New Aspects of the Trypanosomatidae Family.</title>
        <authorList>
            <person name="Motta M.C."/>
            <person name="Martins A.C."/>
            <person name="de Souza S.S."/>
            <person name="Catta-Preta C.M."/>
            <person name="Silva R."/>
            <person name="Klein C.C."/>
            <person name="de Almeida L.G."/>
            <person name="de Lima Cunha O."/>
            <person name="Ciapina L.P."/>
            <person name="Brocchi M."/>
            <person name="Colabardini A.C."/>
            <person name="de Araujo Lima B."/>
            <person name="Machado C.R."/>
            <person name="de Almeida Soares C.M."/>
            <person name="Probst C.M."/>
            <person name="de Menezes C.B."/>
            <person name="Thompson C.E."/>
            <person name="Bartholomeu D.C."/>
            <person name="Gradia D.F."/>
            <person name="Pavoni D.P."/>
            <person name="Grisard E.C."/>
            <person name="Fantinatti-Garboggini F."/>
            <person name="Marchini F.K."/>
            <person name="Rodrigues-Luiz G.F."/>
            <person name="Wagner G."/>
            <person name="Goldman G.H."/>
            <person name="Fietto J.L."/>
            <person name="Elias M.C."/>
            <person name="Goldman M.H."/>
            <person name="Sagot M.F."/>
            <person name="Pereira M."/>
            <person name="Stoco P.H."/>
            <person name="de Mendonca-Neto R.P."/>
            <person name="Teixeira S.M."/>
            <person name="Maciel T.E."/>
            <person name="de Oliveira Mendes T.A."/>
            <person name="Urmenyi T.P."/>
            <person name="de Souza W."/>
            <person name="Schenkman S."/>
            <person name="de Vasconcelos A.T."/>
        </authorList>
    </citation>
    <scope>NUCLEOTIDE SEQUENCE [LARGE SCALE GENOMIC DNA]</scope>
</reference>
<dbReference type="GO" id="GO:0005840">
    <property type="term" value="C:ribosome"/>
    <property type="evidence" value="ECO:0007669"/>
    <property type="project" value="UniProtKB-KW"/>
</dbReference>
<dbReference type="InterPro" id="IPR045240">
    <property type="entry name" value="Ribosomal_uL4_euk/arch"/>
</dbReference>
<feature type="region of interest" description="Disordered" evidence="4">
    <location>
        <begin position="452"/>
        <end position="488"/>
    </location>
</feature>
<dbReference type="SUPFAM" id="SSF52166">
    <property type="entry name" value="Ribosomal protein L4"/>
    <property type="match status" value="1"/>
</dbReference>
<dbReference type="EMBL" id="ATMH01000181">
    <property type="protein sequence ID" value="EPY37116.1"/>
    <property type="molecule type" value="Genomic_DNA"/>
</dbReference>
<proteinExistence type="inferred from homology"/>
<dbReference type="InterPro" id="IPR025755">
    <property type="entry name" value="Ribos_uL4_C_dom"/>
</dbReference>
<keyword evidence="2 7" id="KW-0689">Ribosomal protein</keyword>
<dbReference type="OrthoDB" id="249054at2759"/>
<dbReference type="AlphaFoldDB" id="S9WDD1"/>
<feature type="signal peptide" evidence="5">
    <location>
        <begin position="1"/>
        <end position="16"/>
    </location>
</feature>
<keyword evidence="5" id="KW-0732">Signal</keyword>
<keyword evidence="3" id="KW-0687">Ribonucleoprotein</keyword>
<feature type="compositionally biased region" description="Basic residues" evidence="4">
    <location>
        <begin position="458"/>
        <end position="488"/>
    </location>
</feature>
<dbReference type="Pfam" id="PF14374">
    <property type="entry name" value="Ribos_L4_asso_C"/>
    <property type="match status" value="1"/>
</dbReference>
<evidence type="ECO:0000313" key="7">
    <source>
        <dbReference type="EMBL" id="EPY37116.1"/>
    </source>
</evidence>
<dbReference type="InterPro" id="IPR023574">
    <property type="entry name" value="Ribosomal_uL4_dom_sf"/>
</dbReference>
<evidence type="ECO:0000256" key="5">
    <source>
        <dbReference type="SAM" id="SignalP"/>
    </source>
</evidence>
<feature type="chain" id="PRO_5004559050" evidence="5">
    <location>
        <begin position="17"/>
        <end position="488"/>
    </location>
</feature>
<dbReference type="GO" id="GO:0003735">
    <property type="term" value="F:structural constituent of ribosome"/>
    <property type="evidence" value="ECO:0007669"/>
    <property type="project" value="InterPro"/>
</dbReference>
<dbReference type="FunFam" id="3.40.1370.10:FF:000002">
    <property type="entry name" value="60S ribosomal protein L4"/>
    <property type="match status" value="1"/>
</dbReference>
<evidence type="ECO:0000256" key="4">
    <source>
        <dbReference type="SAM" id="MobiDB-lite"/>
    </source>
</evidence>
<name>S9WDD1_9TRYP</name>
<evidence type="ECO:0000256" key="3">
    <source>
        <dbReference type="ARBA" id="ARBA00023274"/>
    </source>
</evidence>
<gene>
    <name evidence="7" type="ORF">STCU_00181</name>
</gene>
<evidence type="ECO:0000259" key="6">
    <source>
        <dbReference type="Pfam" id="PF14374"/>
    </source>
</evidence>
<dbReference type="GO" id="GO:0006412">
    <property type="term" value="P:translation"/>
    <property type="evidence" value="ECO:0007669"/>
    <property type="project" value="InterPro"/>
</dbReference>
<dbReference type="Proteomes" id="UP000015354">
    <property type="component" value="Unassembled WGS sequence"/>
</dbReference>
<sequence>MGSVLLHFFFFVSCRAICWMHTMRTRMCAYAFFFSFCACAYERGCKIPICILVFNNYSNIKRLNNKARKGEKDKRSNTDMSDCRTRIYHAMISPFFFLISRRSTFRTNKKKENKMSARPSVSVYSASSDAVVGTVPLPAVFTAPIRSDVVQFVHTNMAKNSRQAYAVNRLSGMNHAAHSWGTGRAVARIPRIGGGGTSSSGAGAFGNMCRGGRMFAPTKIFRRWHRKINLHQKRLAVVSALSASSLPALVMSRGHKIENVPEVPLVVEDSIQGYEKTKEAVAFLRAIAAIDDVNRVNDSREIRAGRGKMRNRRYIARRGPMLVLPDNKGTRAFRNIFGLDLANVNALNLLHLAPGGHVGRFVIWTKGAFEKLDAIFGTFTQDSAVKKGFRLPAPMLTNTDVTRILQSEEVRRVLKPKKLQPKKPSRFTKPTNGIKNRRLHLRLNPFAKKENQIAKGLKNPKNHAARSKAKKARVLKAKKNATKQAKKH</sequence>
<dbReference type="Gene3D" id="3.40.1370.10">
    <property type="match status" value="1"/>
</dbReference>
<protein>
    <submittedName>
        <fullName evidence="7">Large subunit ribosomal protein L4e</fullName>
    </submittedName>
</protein>
<dbReference type="Pfam" id="PF00573">
    <property type="entry name" value="Ribosomal_L4"/>
    <property type="match status" value="1"/>
</dbReference>
<dbReference type="PANTHER" id="PTHR19431">
    <property type="entry name" value="60S RIBOSOMAL PROTEIN L4"/>
    <property type="match status" value="1"/>
</dbReference>